<reference evidence="3" key="1">
    <citation type="submission" date="2020-03" db="EMBL/GenBank/DDBJ databases">
        <title>A mixture of massive structural variations and highly conserved coding sequences in Ustilaginoidea virens genome.</title>
        <authorList>
            <person name="Zhang K."/>
            <person name="Zhao Z."/>
            <person name="Zhang Z."/>
            <person name="Li Y."/>
            <person name="Hsiang T."/>
            <person name="Sun W."/>
        </authorList>
    </citation>
    <scope>NUCLEOTIDE SEQUENCE</scope>
    <source>
        <strain evidence="3">UV-8b</strain>
    </source>
</reference>
<sequence length="413" mass="46192">MSRLPFLPARNSRHRIAALSLYRALLRSADKIALPTDVRGADSKHAIGRMIKKQFLKNRQLTSFRLVYASIAAGYKFLSLFAKAHNSSSPEYAQLLAYLRARPARGSACRPRQVLGKPEEPAREPFLKNVSGSDEPRYVTTMGPGTLKGRIPHLCATADGQPFIRLRKPQPRALSKMVGRKGEIFRTKMAKMMAATEELAQDAALEDDWDDLVAEQRSREESTAKDAQAPVRPEYPSTFTWTAQLTRLWWEWQIEKTWRDWMARGEALHRFVQAEQKHLDELQSNKDLIASPPPSASSSSFSSLSSPSSPSSPSPPSSTTRTSRNRKTPSHERDAYVPNVGANPTPPFPLIASIKLYEQRGGKNLYHDTGNGADPFLGPHWNALVHMEKARLLKWTARGRSASKRNGYSSSTC</sequence>
<dbReference type="OrthoDB" id="3925971at2759"/>
<accession>A0A8E5HJ77</accession>
<dbReference type="Proteomes" id="UP000027002">
    <property type="component" value="Chromosome 1"/>
</dbReference>
<dbReference type="EMBL" id="CP072753">
    <property type="protein sequence ID" value="QUC16435.1"/>
    <property type="molecule type" value="Genomic_DNA"/>
</dbReference>
<evidence type="ECO:0000313" key="3">
    <source>
        <dbReference type="EMBL" id="QUC16435.1"/>
    </source>
</evidence>
<dbReference type="RefSeq" id="XP_042994108.1">
    <property type="nucleotide sequence ID" value="XM_043138174.1"/>
</dbReference>
<evidence type="ECO:0000256" key="1">
    <source>
        <dbReference type="SAM" id="MobiDB-lite"/>
    </source>
</evidence>
<gene>
    <name evidence="3" type="ORF">UV8b_00676</name>
</gene>
<protein>
    <recommendedName>
        <fullName evidence="2">Complex 1 LYR protein domain-containing protein</fullName>
    </recommendedName>
</protein>
<dbReference type="InterPro" id="IPR008011">
    <property type="entry name" value="Complex1_LYR_dom"/>
</dbReference>
<organism evidence="3 4">
    <name type="scientific">Ustilaginoidea virens</name>
    <name type="common">Rice false smut fungus</name>
    <name type="synonym">Villosiclava virens</name>
    <dbReference type="NCBI Taxonomy" id="1159556"/>
    <lineage>
        <taxon>Eukaryota</taxon>
        <taxon>Fungi</taxon>
        <taxon>Dikarya</taxon>
        <taxon>Ascomycota</taxon>
        <taxon>Pezizomycotina</taxon>
        <taxon>Sordariomycetes</taxon>
        <taxon>Hypocreomycetidae</taxon>
        <taxon>Hypocreales</taxon>
        <taxon>Clavicipitaceae</taxon>
        <taxon>Ustilaginoidea</taxon>
    </lineage>
</organism>
<dbReference type="Pfam" id="PF05347">
    <property type="entry name" value="Complex1_LYR"/>
    <property type="match status" value="1"/>
</dbReference>
<dbReference type="KEGG" id="uvi:66061454"/>
<keyword evidence="4" id="KW-1185">Reference proteome</keyword>
<feature type="domain" description="Complex 1 LYR protein" evidence="2">
    <location>
        <begin position="18"/>
        <end position="78"/>
    </location>
</feature>
<evidence type="ECO:0000313" key="4">
    <source>
        <dbReference type="Proteomes" id="UP000027002"/>
    </source>
</evidence>
<evidence type="ECO:0000259" key="2">
    <source>
        <dbReference type="Pfam" id="PF05347"/>
    </source>
</evidence>
<proteinExistence type="predicted"/>
<feature type="region of interest" description="Disordered" evidence="1">
    <location>
        <begin position="286"/>
        <end position="343"/>
    </location>
</feature>
<name>A0A8E5HJ77_USTVR</name>
<dbReference type="GeneID" id="66061454"/>
<feature type="compositionally biased region" description="Low complexity" evidence="1">
    <location>
        <begin position="296"/>
        <end position="309"/>
    </location>
</feature>
<dbReference type="AlphaFoldDB" id="A0A8E5HJ77"/>